<protein>
    <submittedName>
        <fullName evidence="3">Smr/MutS family protein</fullName>
    </submittedName>
</protein>
<dbReference type="InterPro" id="IPR002625">
    <property type="entry name" value="Smr_dom"/>
</dbReference>
<feature type="compositionally biased region" description="Low complexity" evidence="1">
    <location>
        <begin position="43"/>
        <end position="56"/>
    </location>
</feature>
<comment type="caution">
    <text evidence="3">The sequence shown here is derived from an EMBL/GenBank/DDBJ whole genome shotgun (WGS) entry which is preliminary data.</text>
</comment>
<dbReference type="EMBL" id="DXFC01000172">
    <property type="protein sequence ID" value="HIX61712.1"/>
    <property type="molecule type" value="Genomic_DNA"/>
</dbReference>
<feature type="domain" description="Smr" evidence="2">
    <location>
        <begin position="104"/>
        <end position="185"/>
    </location>
</feature>
<dbReference type="SUPFAM" id="SSF160443">
    <property type="entry name" value="SMR domain-like"/>
    <property type="match status" value="1"/>
</dbReference>
<dbReference type="GO" id="GO:0004520">
    <property type="term" value="F:DNA endonuclease activity"/>
    <property type="evidence" value="ECO:0007669"/>
    <property type="project" value="TreeGrafter"/>
</dbReference>
<sequence>MSRLHPPDDDDDANAFRQALHKAGVRRLYTNRADPGRSRRQDPSAAQRRAAAVAVDNGEQASRTSDGRVTPVRPSEFLDFALPDLPYRTYSQLKRGQIAWEAGLDLHGYSLDEARQELESFLKEAAGNRWRCVLVVHGKAWGSSADYPVIKSHVNTWLREWPAVLAFCSSRDSDGGTGAVYVLLRRKGRAD</sequence>
<evidence type="ECO:0000313" key="4">
    <source>
        <dbReference type="Proteomes" id="UP000824248"/>
    </source>
</evidence>
<evidence type="ECO:0000259" key="2">
    <source>
        <dbReference type="PROSITE" id="PS50828"/>
    </source>
</evidence>
<feature type="region of interest" description="Disordered" evidence="1">
    <location>
        <begin position="27"/>
        <end position="70"/>
    </location>
</feature>
<dbReference type="AlphaFoldDB" id="A0A9D1WPA5"/>
<reference evidence="3" key="2">
    <citation type="submission" date="2021-04" db="EMBL/GenBank/DDBJ databases">
        <authorList>
            <person name="Gilroy R."/>
        </authorList>
    </citation>
    <scope>NUCLEOTIDE SEQUENCE</scope>
    <source>
        <strain evidence="3">1193</strain>
    </source>
</reference>
<proteinExistence type="predicted"/>
<dbReference type="InterPro" id="IPR036063">
    <property type="entry name" value="Smr_dom_sf"/>
</dbReference>
<gene>
    <name evidence="3" type="ORF">H9854_05725</name>
</gene>
<dbReference type="PANTHER" id="PTHR35562:SF2">
    <property type="entry name" value="DNA ENDONUCLEASE SMRA-RELATED"/>
    <property type="match status" value="1"/>
</dbReference>
<dbReference type="Gene3D" id="3.30.1370.110">
    <property type="match status" value="1"/>
</dbReference>
<reference evidence="3" key="1">
    <citation type="journal article" date="2021" name="PeerJ">
        <title>Extensive microbial diversity within the chicken gut microbiome revealed by metagenomics and culture.</title>
        <authorList>
            <person name="Gilroy R."/>
            <person name="Ravi A."/>
            <person name="Getino M."/>
            <person name="Pursley I."/>
            <person name="Horton D.L."/>
            <person name="Alikhan N.F."/>
            <person name="Baker D."/>
            <person name="Gharbi K."/>
            <person name="Hall N."/>
            <person name="Watson M."/>
            <person name="Adriaenssens E.M."/>
            <person name="Foster-Nyarko E."/>
            <person name="Jarju S."/>
            <person name="Secka A."/>
            <person name="Antonio M."/>
            <person name="Oren A."/>
            <person name="Chaudhuri R.R."/>
            <person name="La Ragione R."/>
            <person name="Hildebrand F."/>
            <person name="Pallen M.J."/>
        </authorList>
    </citation>
    <scope>NUCLEOTIDE SEQUENCE</scope>
    <source>
        <strain evidence="3">1193</strain>
    </source>
</reference>
<dbReference type="Proteomes" id="UP000824248">
    <property type="component" value="Unassembled WGS sequence"/>
</dbReference>
<dbReference type="Pfam" id="PF01713">
    <property type="entry name" value="Smr"/>
    <property type="match status" value="1"/>
</dbReference>
<organism evidence="3 4">
    <name type="scientific">Candidatus Halomonas stercoripullorum</name>
    <dbReference type="NCBI Taxonomy" id="2838617"/>
    <lineage>
        <taxon>Bacteria</taxon>
        <taxon>Pseudomonadati</taxon>
        <taxon>Pseudomonadota</taxon>
        <taxon>Gammaproteobacteria</taxon>
        <taxon>Oceanospirillales</taxon>
        <taxon>Halomonadaceae</taxon>
        <taxon>Halomonas</taxon>
    </lineage>
</organism>
<evidence type="ECO:0000256" key="1">
    <source>
        <dbReference type="SAM" id="MobiDB-lite"/>
    </source>
</evidence>
<name>A0A9D1WPA5_9GAMM</name>
<dbReference type="PANTHER" id="PTHR35562">
    <property type="entry name" value="DNA ENDONUCLEASE SMRA-RELATED"/>
    <property type="match status" value="1"/>
</dbReference>
<dbReference type="PROSITE" id="PS50828">
    <property type="entry name" value="SMR"/>
    <property type="match status" value="1"/>
</dbReference>
<accession>A0A9D1WPA5</accession>
<evidence type="ECO:0000313" key="3">
    <source>
        <dbReference type="EMBL" id="HIX61712.1"/>
    </source>
</evidence>
<dbReference type="SMART" id="SM00463">
    <property type="entry name" value="SMR"/>
    <property type="match status" value="1"/>
</dbReference>